<feature type="binding site" evidence="4">
    <location>
        <position position="311"/>
    </location>
    <ligand>
        <name>pyridoxal 5'-phosphate</name>
        <dbReference type="ChEBI" id="CHEBI:597326"/>
    </ligand>
</feature>
<evidence type="ECO:0000256" key="3">
    <source>
        <dbReference type="ARBA" id="ARBA00022898"/>
    </source>
</evidence>
<feature type="region of interest" description="Disordered" evidence="5">
    <location>
        <begin position="498"/>
        <end position="519"/>
    </location>
</feature>
<dbReference type="InterPro" id="IPR010111">
    <property type="entry name" value="Kynureninase"/>
</dbReference>
<keyword evidence="3 4" id="KW-0663">Pyridoxal phosphate</keyword>
<dbReference type="Pfam" id="PF22580">
    <property type="entry name" value="KYNU_C"/>
    <property type="match status" value="2"/>
</dbReference>
<dbReference type="OMA" id="SHVAYRS"/>
<dbReference type="InterPro" id="IPR015422">
    <property type="entry name" value="PyrdxlP-dep_Trfase_small"/>
</dbReference>
<dbReference type="EMBL" id="JMSN01000049">
    <property type="protein sequence ID" value="KDN44717.1"/>
    <property type="molecule type" value="Genomic_DNA"/>
</dbReference>
<dbReference type="GeneID" id="25264570"/>
<dbReference type="InterPro" id="IPR015424">
    <property type="entry name" value="PyrdxlP-dep_Trfase"/>
</dbReference>
<comment type="function">
    <text evidence="4">Catalyzes the cleavage of L-kynurenine (L-Kyn) and L-3-hydroxykynurenine (L-3OHKyn) into anthranilic acid (AA) and 3-hydroxyanthranilic acid (3-OHAA), respectively.</text>
</comment>
<dbReference type="HOGENOM" id="CLU_003433_4_0_1"/>
<sequence length="580" mass="63631">MTPATSSPLQTVTAEWYAKPHSSFSKDAFLSSLQQQQVSGLASTLDRKLAKLLDEQDSLAVLRQEYHLPTMQDIGVAATSASSSQQRETSPVPTSLDQSALYLCGNSLGPLPKRSKQLLYEEIDVWGSRGVLGHFDHPLGRPWAKQEEKVKTLMSDLVGAKPVEVAVMGTLTQNIHNIISTFYRPHTHHQGVQQLLNSQEQNSAAPQQAPRRHKIVYEKKAFPSDVYALDSIVRLSGFDPATSLVPLAPREQEGELTLRTEDVLREVERLGQEGETAIIMLAGIQYYTGQWFEMKKITEKAKQYDIIVGWDLAHAFANVPLALHDWGVDFAIWCTYKYGSSGPGGIAGLFVHERWHSLSYEQLSRPAGWYGHERSTRFAMPPVFKPEHGAAGWIVSNPSALDIVALQGSLETLGKAPALAGMQPSTAAGSNQQTSVGEGKIMPILRNRSLRLTAYLEHLLLSEEFLPKSLGVSIVTPADPHQRGSQLCIRIPDPASPASCNRANGSSTDTSVNGDVPPPIDGRTLVARAHKKAEKEYGLVADIRNPDMLRMAPLAQYSSFEDVWRAANAISHAIKAELQA</sequence>
<keyword evidence="8" id="KW-1185">Reference proteome</keyword>
<feature type="binding site" evidence="4">
    <location>
        <position position="369"/>
    </location>
    <ligand>
        <name>pyridoxal 5'-phosphate</name>
        <dbReference type="ChEBI" id="CHEBI:597326"/>
    </ligand>
</feature>
<keyword evidence="2 4" id="KW-0378">Hydrolase</keyword>
<gene>
    <name evidence="4" type="primary">BNA5</name>
    <name evidence="7" type="ORF">K437DRAFT_256961</name>
</gene>
<accession>A0A066VSK4</accession>
<dbReference type="GO" id="GO:0030429">
    <property type="term" value="F:kynureninase activity"/>
    <property type="evidence" value="ECO:0007669"/>
    <property type="project" value="UniProtKB-UniRule"/>
</dbReference>
<feature type="binding site" evidence="4">
    <location>
        <begin position="222"/>
        <end position="225"/>
    </location>
    <ligand>
        <name>pyridoxal 5'-phosphate</name>
        <dbReference type="ChEBI" id="CHEBI:597326"/>
    </ligand>
</feature>
<dbReference type="GO" id="GO:0034354">
    <property type="term" value="P:'de novo' NAD+ biosynthetic process from L-tryptophan"/>
    <property type="evidence" value="ECO:0007669"/>
    <property type="project" value="UniProtKB-UniRule"/>
</dbReference>
<reference evidence="7 8" key="1">
    <citation type="submission" date="2014-05" db="EMBL/GenBank/DDBJ databases">
        <title>Draft genome sequence of a rare smut relative, Tilletiaria anomala UBC 951.</title>
        <authorList>
            <consortium name="DOE Joint Genome Institute"/>
            <person name="Toome M."/>
            <person name="Kuo A."/>
            <person name="Henrissat B."/>
            <person name="Lipzen A."/>
            <person name="Tritt A."/>
            <person name="Yoshinaga Y."/>
            <person name="Zane M."/>
            <person name="Barry K."/>
            <person name="Grigoriev I.V."/>
            <person name="Spatafora J.W."/>
            <person name="Aimea M.C."/>
        </authorList>
    </citation>
    <scope>NUCLEOTIDE SEQUENCE [LARGE SCALE GENOMIC DNA]</scope>
    <source>
        <strain evidence="7 8">UBC 951</strain>
    </source>
</reference>
<dbReference type="Gene3D" id="3.90.1150.10">
    <property type="entry name" value="Aspartate Aminotransferase, domain 1"/>
    <property type="match status" value="1"/>
</dbReference>
<comment type="catalytic activity">
    <reaction evidence="4">
        <text>3-hydroxy-L-kynurenine + H2O = 3-hydroxyanthranilate + L-alanine + H(+)</text>
        <dbReference type="Rhea" id="RHEA:25143"/>
        <dbReference type="ChEBI" id="CHEBI:15377"/>
        <dbReference type="ChEBI" id="CHEBI:15378"/>
        <dbReference type="ChEBI" id="CHEBI:36559"/>
        <dbReference type="ChEBI" id="CHEBI:57972"/>
        <dbReference type="ChEBI" id="CHEBI:58125"/>
    </reaction>
</comment>
<dbReference type="Pfam" id="PF00266">
    <property type="entry name" value="Aminotran_5"/>
    <property type="match status" value="1"/>
</dbReference>
<dbReference type="InterPro" id="IPR000192">
    <property type="entry name" value="Aminotrans_V_dom"/>
</dbReference>
<name>A0A066VSK4_TILAU</name>
<dbReference type="UniPathway" id="UPA00253">
    <property type="reaction ID" value="UER00329"/>
</dbReference>
<comment type="cofactor">
    <cofactor evidence="4">
        <name>pyridoxal 5'-phosphate</name>
        <dbReference type="ChEBI" id="CHEBI:597326"/>
    </cofactor>
</comment>
<feature type="binding site" evidence="4">
    <location>
        <position position="397"/>
    </location>
    <ligand>
        <name>pyridoxal 5'-phosphate</name>
        <dbReference type="ChEBI" id="CHEBI:597326"/>
    </ligand>
</feature>
<comment type="subunit">
    <text evidence="4">Homodimer.</text>
</comment>
<dbReference type="InterPro" id="IPR015421">
    <property type="entry name" value="PyrdxlP-dep_Trfase_major"/>
</dbReference>
<dbReference type="OrthoDB" id="5978656at2759"/>
<comment type="pathway">
    <text evidence="4">Amino-acid degradation; L-kynurenine degradation; L-alanine and anthranilate from L-kynurenine: step 1/1.</text>
</comment>
<comment type="subcellular location">
    <subcellularLocation>
        <location evidence="4">Cytoplasm</location>
    </subcellularLocation>
</comment>
<dbReference type="GO" id="GO:0097053">
    <property type="term" value="P:L-kynurenine catabolic process"/>
    <property type="evidence" value="ECO:0007669"/>
    <property type="project" value="UniProtKB-UniRule"/>
</dbReference>
<feature type="compositionally biased region" description="Polar residues" evidence="5">
    <location>
        <begin position="498"/>
        <end position="513"/>
    </location>
</feature>
<comment type="caution">
    <text evidence="7">The sequence shown here is derived from an EMBL/GenBank/DDBJ whole genome shotgun (WGS) entry which is preliminary data.</text>
</comment>
<dbReference type="RefSeq" id="XP_013242891.1">
    <property type="nucleotide sequence ID" value="XM_013387437.1"/>
</dbReference>
<comment type="catalytic activity">
    <reaction evidence="4">
        <text>L-kynurenine + H2O = anthranilate + L-alanine + H(+)</text>
        <dbReference type="Rhea" id="RHEA:16813"/>
        <dbReference type="ChEBI" id="CHEBI:15377"/>
        <dbReference type="ChEBI" id="CHEBI:15378"/>
        <dbReference type="ChEBI" id="CHEBI:16567"/>
        <dbReference type="ChEBI" id="CHEBI:57959"/>
        <dbReference type="ChEBI" id="CHEBI:57972"/>
        <dbReference type="EC" id="3.7.1.3"/>
    </reaction>
</comment>
<feature type="binding site" evidence="4">
    <location>
        <position position="172"/>
    </location>
    <ligand>
        <name>pyridoxal 5'-phosphate</name>
        <dbReference type="ChEBI" id="CHEBI:597326"/>
    </ligand>
</feature>
<feature type="binding site" evidence="4">
    <location>
        <position position="171"/>
    </location>
    <ligand>
        <name>pyridoxal 5'-phosphate</name>
        <dbReference type="ChEBI" id="CHEBI:597326"/>
    </ligand>
</feature>
<evidence type="ECO:0000313" key="8">
    <source>
        <dbReference type="Proteomes" id="UP000027361"/>
    </source>
</evidence>
<dbReference type="EC" id="3.7.1.3" evidence="4"/>
<evidence type="ECO:0000256" key="1">
    <source>
        <dbReference type="ARBA" id="ARBA00022642"/>
    </source>
</evidence>
<keyword evidence="1 4" id="KW-0662">Pyridine nucleotide biosynthesis</keyword>
<evidence type="ECO:0000256" key="5">
    <source>
        <dbReference type="SAM" id="MobiDB-lite"/>
    </source>
</evidence>
<dbReference type="PANTHER" id="PTHR14084:SF0">
    <property type="entry name" value="KYNURENINASE"/>
    <property type="match status" value="1"/>
</dbReference>
<dbReference type="Proteomes" id="UP000027361">
    <property type="component" value="Unassembled WGS sequence"/>
</dbReference>
<feature type="domain" description="Aminotransferase class V" evidence="6">
    <location>
        <begin position="274"/>
        <end position="353"/>
    </location>
</feature>
<dbReference type="Gene3D" id="3.40.640.10">
    <property type="entry name" value="Type I PLP-dependent aspartate aminotransferase-like (Major domain)"/>
    <property type="match status" value="1"/>
</dbReference>
<dbReference type="InParanoid" id="A0A066VSK4"/>
<evidence type="ECO:0000313" key="7">
    <source>
        <dbReference type="EMBL" id="KDN44717.1"/>
    </source>
</evidence>
<dbReference type="AlphaFoldDB" id="A0A066VSK4"/>
<keyword evidence="4" id="KW-0963">Cytoplasm</keyword>
<dbReference type="PANTHER" id="PTHR14084">
    <property type="entry name" value="KYNURENINASE"/>
    <property type="match status" value="1"/>
</dbReference>
<dbReference type="NCBIfam" id="TIGR01814">
    <property type="entry name" value="kynureninase"/>
    <property type="match status" value="1"/>
</dbReference>
<comment type="pathway">
    <text evidence="4">Cofactor biosynthesis; NAD(+) biosynthesis; quinolinate from L-kynurenine: step 2/3.</text>
</comment>
<organism evidence="7 8">
    <name type="scientific">Tilletiaria anomala (strain ATCC 24038 / CBS 436.72 / UBC 951)</name>
    <dbReference type="NCBI Taxonomy" id="1037660"/>
    <lineage>
        <taxon>Eukaryota</taxon>
        <taxon>Fungi</taxon>
        <taxon>Dikarya</taxon>
        <taxon>Basidiomycota</taxon>
        <taxon>Ustilaginomycotina</taxon>
        <taxon>Exobasidiomycetes</taxon>
        <taxon>Georgefischeriales</taxon>
        <taxon>Tilletiariaceae</taxon>
        <taxon>Tilletiaria</taxon>
    </lineage>
</organism>
<evidence type="ECO:0000256" key="4">
    <source>
        <dbReference type="HAMAP-Rule" id="MF_03017"/>
    </source>
</evidence>
<feature type="binding site" evidence="4">
    <location>
        <position position="314"/>
    </location>
    <ligand>
        <name>pyridoxal 5'-phosphate</name>
        <dbReference type="ChEBI" id="CHEBI:597326"/>
    </ligand>
</feature>
<comment type="similarity">
    <text evidence="4">Belongs to the kynureninase family.</text>
</comment>
<dbReference type="GO" id="GO:0019805">
    <property type="term" value="P:quinolinate biosynthetic process"/>
    <property type="evidence" value="ECO:0007669"/>
    <property type="project" value="UniProtKB-UniRule"/>
</dbReference>
<comment type="caution">
    <text evidence="4">Lacks conserved residue(s) required for the propagation of feature annotation.</text>
</comment>
<dbReference type="HAMAP" id="MF_01970">
    <property type="entry name" value="Kynureninase"/>
    <property type="match status" value="1"/>
</dbReference>
<feature type="binding site" evidence="4">
    <location>
        <position position="336"/>
    </location>
    <ligand>
        <name>pyridoxal 5'-phosphate</name>
        <dbReference type="ChEBI" id="CHEBI:597326"/>
    </ligand>
</feature>
<protein>
    <recommendedName>
        <fullName evidence="4">Kynureninase</fullName>
        <ecNumber evidence="4">3.7.1.3</ecNumber>
    </recommendedName>
    <alternativeName>
        <fullName evidence="4">Biosynthesis of nicotinic acid protein 5</fullName>
    </alternativeName>
    <alternativeName>
        <fullName evidence="4">L-kynurenine hydrolase</fullName>
    </alternativeName>
</protein>
<dbReference type="GO" id="GO:0043420">
    <property type="term" value="P:anthranilate metabolic process"/>
    <property type="evidence" value="ECO:0007669"/>
    <property type="project" value="UniProtKB-UniRule"/>
</dbReference>
<dbReference type="UniPathway" id="UPA00334">
    <property type="reaction ID" value="UER00455"/>
</dbReference>
<feature type="modified residue" description="N6-(pyridoxal phosphate)lysine" evidence="4">
    <location>
        <position position="337"/>
    </location>
</feature>
<evidence type="ECO:0000259" key="6">
    <source>
        <dbReference type="Pfam" id="PF00266"/>
    </source>
</evidence>
<dbReference type="GO" id="GO:0030170">
    <property type="term" value="F:pyridoxal phosphate binding"/>
    <property type="evidence" value="ECO:0007669"/>
    <property type="project" value="UniProtKB-UniRule"/>
</dbReference>
<dbReference type="SUPFAM" id="SSF53383">
    <property type="entry name" value="PLP-dependent transferases"/>
    <property type="match status" value="1"/>
</dbReference>
<dbReference type="GO" id="GO:0005737">
    <property type="term" value="C:cytoplasm"/>
    <property type="evidence" value="ECO:0007669"/>
    <property type="project" value="UniProtKB-SubCell"/>
</dbReference>
<proteinExistence type="inferred from homology"/>
<dbReference type="STRING" id="1037660.A0A066VSK4"/>
<evidence type="ECO:0000256" key="2">
    <source>
        <dbReference type="ARBA" id="ARBA00022801"/>
    </source>
</evidence>
<dbReference type="GO" id="GO:0019441">
    <property type="term" value="P:L-tryptophan catabolic process to kynurenine"/>
    <property type="evidence" value="ECO:0007669"/>
    <property type="project" value="TreeGrafter"/>
</dbReference>